<keyword evidence="5" id="KW-1185">Reference proteome</keyword>
<organism evidence="4 5">
    <name type="scientific">Pseudolysobacter antarcticus</name>
    <dbReference type="NCBI Taxonomy" id="2511995"/>
    <lineage>
        <taxon>Bacteria</taxon>
        <taxon>Pseudomonadati</taxon>
        <taxon>Pseudomonadota</taxon>
        <taxon>Gammaproteobacteria</taxon>
        <taxon>Lysobacterales</taxon>
        <taxon>Rhodanobacteraceae</taxon>
        <taxon>Pseudolysobacter</taxon>
    </lineage>
</organism>
<keyword evidence="1" id="KW-0547">Nucleotide-binding</keyword>
<evidence type="ECO:0000313" key="5">
    <source>
        <dbReference type="Proteomes" id="UP000291562"/>
    </source>
</evidence>
<keyword evidence="4" id="KW-0808">Transferase</keyword>
<feature type="domain" description="Aminoglycoside phosphotransferase" evidence="3">
    <location>
        <begin position="25"/>
        <end position="247"/>
    </location>
</feature>
<dbReference type="InterPro" id="IPR002575">
    <property type="entry name" value="Aminoglycoside_PTrfase"/>
</dbReference>
<dbReference type="Proteomes" id="UP000291562">
    <property type="component" value="Chromosome"/>
</dbReference>
<dbReference type="PANTHER" id="PTHR33540:SF1">
    <property type="entry name" value="N-ACETYLMURAMATE_N-ACETYLGLUCOSAMINE KINASE"/>
    <property type="match status" value="1"/>
</dbReference>
<dbReference type="Pfam" id="PF01636">
    <property type="entry name" value="APH"/>
    <property type="match status" value="1"/>
</dbReference>
<dbReference type="Gene3D" id="3.90.1200.10">
    <property type="match status" value="1"/>
</dbReference>
<accession>A0A411HGR1</accession>
<name>A0A411HGR1_9GAMM</name>
<dbReference type="GO" id="GO:0005524">
    <property type="term" value="F:ATP binding"/>
    <property type="evidence" value="ECO:0007669"/>
    <property type="project" value="UniProtKB-KW"/>
</dbReference>
<dbReference type="AlphaFoldDB" id="A0A411HGR1"/>
<dbReference type="EMBL" id="CP035704">
    <property type="protein sequence ID" value="QBB69661.1"/>
    <property type="molecule type" value="Genomic_DNA"/>
</dbReference>
<protein>
    <submittedName>
        <fullName evidence="4">Aminoglycoside phosphotransferase</fullName>
    </submittedName>
</protein>
<dbReference type="SUPFAM" id="SSF56112">
    <property type="entry name" value="Protein kinase-like (PK-like)"/>
    <property type="match status" value="1"/>
</dbReference>
<gene>
    <name evidence="4" type="ORF">ELE36_04320</name>
</gene>
<dbReference type="PANTHER" id="PTHR33540">
    <property type="entry name" value="TRNA THREONYLCARBAMOYLADENOSINE BIOSYNTHESIS PROTEIN TSAE"/>
    <property type="match status" value="1"/>
</dbReference>
<dbReference type="OrthoDB" id="9809275at2"/>
<dbReference type="GO" id="GO:0016740">
    <property type="term" value="F:transferase activity"/>
    <property type="evidence" value="ECO:0007669"/>
    <property type="project" value="UniProtKB-KW"/>
</dbReference>
<keyword evidence="2" id="KW-0067">ATP-binding</keyword>
<evidence type="ECO:0000259" key="3">
    <source>
        <dbReference type="Pfam" id="PF01636"/>
    </source>
</evidence>
<dbReference type="RefSeq" id="WP_129831920.1">
    <property type="nucleotide sequence ID" value="NZ_CP035704.1"/>
</dbReference>
<sequence>MSTDRENAMREWLTATLGRSDYQLERASVDASFRRYLRLSVAGSPTRIVMDAPPATEKLNTPIWLDVATRLRSAGLNTPEVFAQDLERGFLLISDLGARPYLDELNEKTVDQLYADALAALLSMQTKISSEQLPPFNEAWLTMELELMPQWFLQRHLGHALNCDEWDIIELAFRTLINSAQAQPHAFMHRDFHSRNLMITNANNPGIIDFQGAMRGPITYDLASLLRDCYIAWPQARIDVWVEDYRQRLAHAGITHSDSAQFRRWFDLIGLQRHIKVLGIFCRLWYRDGKPGYLKDLPLVLRYVISVAQRYPELGELAVLLERAIGVRDITEPRNDASMAST</sequence>
<dbReference type="KEGG" id="xbc:ELE36_04320"/>
<dbReference type="InterPro" id="IPR011009">
    <property type="entry name" value="Kinase-like_dom_sf"/>
</dbReference>
<evidence type="ECO:0000256" key="1">
    <source>
        <dbReference type="ARBA" id="ARBA00022741"/>
    </source>
</evidence>
<reference evidence="4 5" key="1">
    <citation type="submission" date="2019-01" db="EMBL/GenBank/DDBJ databases">
        <title>Pseudolysobacter antarctica gen. nov., sp. nov., isolated from Fildes Peninsula, Antarctica.</title>
        <authorList>
            <person name="Wei Z."/>
            <person name="Peng F."/>
        </authorList>
    </citation>
    <scope>NUCLEOTIDE SEQUENCE [LARGE SCALE GENOMIC DNA]</scope>
    <source>
        <strain evidence="4 5">AQ6-296</strain>
    </source>
</reference>
<evidence type="ECO:0000256" key="2">
    <source>
        <dbReference type="ARBA" id="ARBA00022840"/>
    </source>
</evidence>
<proteinExistence type="predicted"/>
<evidence type="ECO:0000313" key="4">
    <source>
        <dbReference type="EMBL" id="QBB69661.1"/>
    </source>
</evidence>
<dbReference type="Gene3D" id="3.30.200.20">
    <property type="entry name" value="Phosphorylase Kinase, domain 1"/>
    <property type="match status" value="1"/>
</dbReference>